<feature type="region of interest" description="Disordered" evidence="1">
    <location>
        <begin position="1"/>
        <end position="40"/>
    </location>
</feature>
<dbReference type="EMBL" id="ML977003">
    <property type="protein sequence ID" value="KAF1953588.1"/>
    <property type="molecule type" value="Genomic_DNA"/>
</dbReference>
<feature type="transmembrane region" description="Helical" evidence="2">
    <location>
        <begin position="114"/>
        <end position="139"/>
    </location>
</feature>
<feature type="compositionally biased region" description="Polar residues" evidence="1">
    <location>
        <begin position="644"/>
        <end position="657"/>
    </location>
</feature>
<evidence type="ECO:0000313" key="4">
    <source>
        <dbReference type="Proteomes" id="UP000800035"/>
    </source>
</evidence>
<gene>
    <name evidence="3" type="ORF">CC80DRAFT_494485</name>
</gene>
<dbReference type="OrthoDB" id="5355526at2759"/>
<feature type="transmembrane region" description="Helical" evidence="2">
    <location>
        <begin position="79"/>
        <end position="102"/>
    </location>
</feature>
<dbReference type="Proteomes" id="UP000800035">
    <property type="component" value="Unassembled WGS sequence"/>
</dbReference>
<feature type="compositionally biased region" description="Polar residues" evidence="1">
    <location>
        <begin position="22"/>
        <end position="37"/>
    </location>
</feature>
<evidence type="ECO:0000256" key="2">
    <source>
        <dbReference type="SAM" id="Phobius"/>
    </source>
</evidence>
<feature type="transmembrane region" description="Helical" evidence="2">
    <location>
        <begin position="214"/>
        <end position="233"/>
    </location>
</feature>
<feature type="compositionally biased region" description="Polar residues" evidence="1">
    <location>
        <begin position="1"/>
        <end position="13"/>
    </location>
</feature>
<keyword evidence="2" id="KW-0812">Transmembrane</keyword>
<feature type="transmembrane region" description="Helical" evidence="2">
    <location>
        <begin position="866"/>
        <end position="889"/>
    </location>
</feature>
<feature type="transmembrane region" description="Helical" evidence="2">
    <location>
        <begin position="839"/>
        <end position="860"/>
    </location>
</feature>
<keyword evidence="2" id="KW-0472">Membrane</keyword>
<keyword evidence="4" id="KW-1185">Reference proteome</keyword>
<evidence type="ECO:0000256" key="1">
    <source>
        <dbReference type="SAM" id="MobiDB-lite"/>
    </source>
</evidence>
<accession>A0A6A5TMG3</accession>
<proteinExistence type="predicted"/>
<feature type="region of interest" description="Disordered" evidence="1">
    <location>
        <begin position="644"/>
        <end position="664"/>
    </location>
</feature>
<keyword evidence="2" id="KW-1133">Transmembrane helix</keyword>
<reference evidence="3" key="1">
    <citation type="journal article" date="2020" name="Stud. Mycol.">
        <title>101 Dothideomycetes genomes: a test case for predicting lifestyles and emergence of pathogens.</title>
        <authorList>
            <person name="Haridas S."/>
            <person name="Albert R."/>
            <person name="Binder M."/>
            <person name="Bloem J."/>
            <person name="Labutti K."/>
            <person name="Salamov A."/>
            <person name="Andreopoulos B."/>
            <person name="Baker S."/>
            <person name="Barry K."/>
            <person name="Bills G."/>
            <person name="Bluhm B."/>
            <person name="Cannon C."/>
            <person name="Castanera R."/>
            <person name="Culley D."/>
            <person name="Daum C."/>
            <person name="Ezra D."/>
            <person name="Gonzalez J."/>
            <person name="Henrissat B."/>
            <person name="Kuo A."/>
            <person name="Liang C."/>
            <person name="Lipzen A."/>
            <person name="Lutzoni F."/>
            <person name="Magnuson J."/>
            <person name="Mondo S."/>
            <person name="Nolan M."/>
            <person name="Ohm R."/>
            <person name="Pangilinan J."/>
            <person name="Park H.-J."/>
            <person name="Ramirez L."/>
            <person name="Alfaro M."/>
            <person name="Sun H."/>
            <person name="Tritt A."/>
            <person name="Yoshinaga Y."/>
            <person name="Zwiers L.-H."/>
            <person name="Turgeon B."/>
            <person name="Goodwin S."/>
            <person name="Spatafora J."/>
            <person name="Crous P."/>
            <person name="Grigoriev I."/>
        </authorList>
    </citation>
    <scope>NUCLEOTIDE SEQUENCE</scope>
    <source>
        <strain evidence="3">CBS 675.92</strain>
    </source>
</reference>
<evidence type="ECO:0000313" key="3">
    <source>
        <dbReference type="EMBL" id="KAF1953588.1"/>
    </source>
</evidence>
<protein>
    <submittedName>
        <fullName evidence="3">Uncharacterized protein</fullName>
    </submittedName>
</protein>
<sequence length="894" mass="99871">MKPVTHSSASTRRSQSRPDASFPQSPSGSNAELTPTIKNRPPASFVKEQEGIFPALAKRIEDIERALRMYSKPRRPQSFPWLLFEIFSLLLVALCMGGASVIHSVLTSDMTEIIVWNIFLGMCIFRAIRMLGLLVAIALRRLRPRKRMWAFEIFDNGSRGPCGLSWGSLLILPRLRGDVVAVASTLTLVLYPSLHCVVEYKDGASSARILWRWWSLYLGLLPTFVAITWACAYSEQPVGVWKTSDIATILYGLPNEWEKKTSPKDEPKSPPEKDSGFKKTVIAKEPAWQVGRSDSGEWSIQPHSLGDFPETKDRSARKYWQHVEDDATSVGASHAISVFSARSLASSLPSDKGSTKDIGSDDLLAFFLIEPTLTRLYRKAAGNVDLEPTVFQSALETLIQQFSAQLESDAADYLEFKASRLISKEAATISLRIVNLYKFKISTVPLEKQIKLRAVYRLAKKADDSSAKLISEQKLVEGYDVDSIVSFLLFLMRSNALQAFRTELQHLALREPSQVTEEDAIIKKKETQPIHSIFFVTASRVGHVSKKMCTAIGRLEPPLNPGMVRLRWNCRCGEKFTTDAREYETGGTSELKASMETLCGREVTTTSYSPNSTNQKIIYPQPILWYRRVISSLAAVFQRSPEQSSLPQHNARTTPIASQGAPPRAPKRLHLLSCVRSAHLGHSLSQDCIDDIDTDRKFFHYLGTLFRCRRGRFRIFLALRRVIAIHFIKLNLYEGGSVEVRHHSGCCKNFCECIPPQSRVEPSNQAEYRCSPAGPLAGGPPIDPKFLQHFFIRPSCIPESSTSILNKLPKRICGELQGSASEPAEGWGIYFQEGWNGDIIMTLVFILFLMGSLLFGALWACLKMDLQGAFGVSAYMMTANTILISLVAARASKD</sequence>
<name>A0A6A5TMG3_9PLEO</name>
<dbReference type="AlphaFoldDB" id="A0A6A5TMG3"/>
<organism evidence="3 4">
    <name type="scientific">Byssothecium circinans</name>
    <dbReference type="NCBI Taxonomy" id="147558"/>
    <lineage>
        <taxon>Eukaryota</taxon>
        <taxon>Fungi</taxon>
        <taxon>Dikarya</taxon>
        <taxon>Ascomycota</taxon>
        <taxon>Pezizomycotina</taxon>
        <taxon>Dothideomycetes</taxon>
        <taxon>Pleosporomycetidae</taxon>
        <taxon>Pleosporales</taxon>
        <taxon>Massarineae</taxon>
        <taxon>Massarinaceae</taxon>
        <taxon>Byssothecium</taxon>
    </lineage>
</organism>